<keyword evidence="2 4" id="KW-0238">DNA-binding</keyword>
<dbReference type="PANTHER" id="PTHR47506:SF3">
    <property type="entry name" value="HTH-TYPE TRANSCRIPTIONAL REGULATOR LMRA"/>
    <property type="match status" value="1"/>
</dbReference>
<dbReference type="InterPro" id="IPR009057">
    <property type="entry name" value="Homeodomain-like_sf"/>
</dbReference>
<proteinExistence type="predicted"/>
<evidence type="ECO:0000313" key="6">
    <source>
        <dbReference type="EMBL" id="TGL58535.1"/>
    </source>
</evidence>
<protein>
    <submittedName>
        <fullName evidence="6">TetR/AcrR family transcriptional regulator</fullName>
    </submittedName>
</protein>
<dbReference type="Pfam" id="PF00440">
    <property type="entry name" value="TetR_N"/>
    <property type="match status" value="1"/>
</dbReference>
<dbReference type="AlphaFoldDB" id="A0A4V3JR47"/>
<evidence type="ECO:0000256" key="2">
    <source>
        <dbReference type="ARBA" id="ARBA00023125"/>
    </source>
</evidence>
<evidence type="ECO:0000313" key="7">
    <source>
        <dbReference type="Proteomes" id="UP000297693"/>
    </source>
</evidence>
<dbReference type="InterPro" id="IPR036271">
    <property type="entry name" value="Tet_transcr_reg_TetR-rel_C_sf"/>
</dbReference>
<dbReference type="InterPro" id="IPR001647">
    <property type="entry name" value="HTH_TetR"/>
</dbReference>
<keyword evidence="7" id="KW-1185">Reference proteome</keyword>
<evidence type="ECO:0000259" key="5">
    <source>
        <dbReference type="PROSITE" id="PS50977"/>
    </source>
</evidence>
<dbReference type="EMBL" id="RQGD01000033">
    <property type="protein sequence ID" value="TGL58535.1"/>
    <property type="molecule type" value="Genomic_DNA"/>
</dbReference>
<organism evidence="6 7">
    <name type="scientific">Leptospira ognonensis</name>
    <dbReference type="NCBI Taxonomy" id="2484945"/>
    <lineage>
        <taxon>Bacteria</taxon>
        <taxon>Pseudomonadati</taxon>
        <taxon>Spirochaetota</taxon>
        <taxon>Spirochaetia</taxon>
        <taxon>Leptospirales</taxon>
        <taxon>Leptospiraceae</taxon>
        <taxon>Leptospira</taxon>
    </lineage>
</organism>
<dbReference type="Proteomes" id="UP000297693">
    <property type="component" value="Unassembled WGS sequence"/>
</dbReference>
<feature type="domain" description="HTH tetR-type" evidence="5">
    <location>
        <begin position="4"/>
        <end position="64"/>
    </location>
</feature>
<dbReference type="PROSITE" id="PS50977">
    <property type="entry name" value="HTH_TETR_2"/>
    <property type="match status" value="1"/>
</dbReference>
<dbReference type="RefSeq" id="WP_135623835.1">
    <property type="nucleotide sequence ID" value="NZ_RQGD01000033.1"/>
</dbReference>
<dbReference type="PANTHER" id="PTHR47506">
    <property type="entry name" value="TRANSCRIPTIONAL REGULATORY PROTEIN"/>
    <property type="match status" value="1"/>
</dbReference>
<dbReference type="PRINTS" id="PR00455">
    <property type="entry name" value="HTHTETR"/>
</dbReference>
<dbReference type="Gene3D" id="1.10.357.10">
    <property type="entry name" value="Tetracycline Repressor, domain 2"/>
    <property type="match status" value="1"/>
</dbReference>
<keyword evidence="3" id="KW-0804">Transcription</keyword>
<comment type="caution">
    <text evidence="6">The sequence shown here is derived from an EMBL/GenBank/DDBJ whole genome shotgun (WGS) entry which is preliminary data.</text>
</comment>
<accession>A0A4V3JR47</accession>
<dbReference type="SUPFAM" id="SSF48498">
    <property type="entry name" value="Tetracyclin repressor-like, C-terminal domain"/>
    <property type="match status" value="1"/>
</dbReference>
<dbReference type="OrthoDB" id="9812993at2"/>
<gene>
    <name evidence="6" type="ORF">EHQ58_10360</name>
</gene>
<name>A0A4V3JR47_9LEPT</name>
<feature type="DNA-binding region" description="H-T-H motif" evidence="4">
    <location>
        <begin position="27"/>
        <end position="46"/>
    </location>
</feature>
<dbReference type="SUPFAM" id="SSF46689">
    <property type="entry name" value="Homeodomain-like"/>
    <property type="match status" value="1"/>
</dbReference>
<evidence type="ECO:0000256" key="3">
    <source>
        <dbReference type="ARBA" id="ARBA00023163"/>
    </source>
</evidence>
<evidence type="ECO:0000256" key="1">
    <source>
        <dbReference type="ARBA" id="ARBA00023015"/>
    </source>
</evidence>
<evidence type="ECO:0000256" key="4">
    <source>
        <dbReference type="PROSITE-ProRule" id="PRU00335"/>
    </source>
</evidence>
<dbReference type="GO" id="GO:0003677">
    <property type="term" value="F:DNA binding"/>
    <property type="evidence" value="ECO:0007669"/>
    <property type="project" value="UniProtKB-UniRule"/>
</dbReference>
<keyword evidence="1" id="KW-0805">Transcription regulation</keyword>
<sequence>MIESNTREKILKKASDLFYSQGFNNTGMDEITRIVGVKKPALYYHFESKNSLGLAYIEYRSTILFEMLESLLKKAKTFDQYLSYWSTSLIMLAKRDEFFGCPFTAFSSELDIAERNYFAKTLRSVETEWLSFQERAFIKFYGKSNQTKRIADKILIVHTGCVMLYRASRDLKYLKQLKSGFAEVALDAHNLTNLPTKKI</sequence>
<reference evidence="6" key="1">
    <citation type="journal article" date="2019" name="PLoS Negl. Trop. Dis.">
        <title>Revisiting the worldwide diversity of Leptospira species in the environment.</title>
        <authorList>
            <person name="Vincent A.T."/>
            <person name="Schiettekatte O."/>
            <person name="Bourhy P."/>
            <person name="Veyrier F.J."/>
            <person name="Picardeau M."/>
        </authorList>
    </citation>
    <scope>NUCLEOTIDE SEQUENCE [LARGE SCALE GENOMIC DNA]</scope>
    <source>
        <strain evidence="6">201702476</strain>
    </source>
</reference>